<reference evidence="3" key="1">
    <citation type="submission" date="2018-07" db="EMBL/GenBank/DDBJ databases">
        <authorList>
            <person name="Safronova V.I."/>
            <person name="Chirak E.R."/>
            <person name="Sazanova A.L."/>
        </authorList>
    </citation>
    <scope>NUCLEOTIDE SEQUENCE [LARGE SCALE GENOMIC DNA]</scope>
    <source>
        <strain evidence="3">RCAM04685</strain>
    </source>
</reference>
<feature type="compositionally biased region" description="Polar residues" evidence="1">
    <location>
        <begin position="56"/>
        <end position="68"/>
    </location>
</feature>
<proteinExistence type="predicted"/>
<dbReference type="Proteomes" id="UP000255207">
    <property type="component" value="Unassembled WGS sequence"/>
</dbReference>
<comment type="caution">
    <text evidence="2">The sequence shown here is derived from an EMBL/GenBank/DDBJ whole genome shotgun (WGS) entry which is preliminary data.</text>
</comment>
<accession>A0A370L5X4</accession>
<feature type="region of interest" description="Disordered" evidence="1">
    <location>
        <begin position="43"/>
        <end position="68"/>
    </location>
</feature>
<dbReference type="EMBL" id="QQTP01000006">
    <property type="protein sequence ID" value="RDJ24690.1"/>
    <property type="molecule type" value="Genomic_DNA"/>
</dbReference>
<keyword evidence="3" id="KW-1185">Reference proteome</keyword>
<evidence type="ECO:0000313" key="2">
    <source>
        <dbReference type="EMBL" id="RDJ24690.1"/>
    </source>
</evidence>
<gene>
    <name evidence="2" type="ORF">DWE98_13525</name>
</gene>
<name>A0A370L5X4_9HYPH</name>
<sequence length="68" mass="7434">MAELCIAGLRAASALMASLPLLRCSIREISRIAKAVFRRRPSLRGAKRRSNPGGLRSTSPWIASLRSQ</sequence>
<dbReference type="AlphaFoldDB" id="A0A370L5X4"/>
<organism evidence="2 3">
    <name type="scientific">Bosea caraganae</name>
    <dbReference type="NCBI Taxonomy" id="2763117"/>
    <lineage>
        <taxon>Bacteria</taxon>
        <taxon>Pseudomonadati</taxon>
        <taxon>Pseudomonadota</taxon>
        <taxon>Alphaproteobacteria</taxon>
        <taxon>Hyphomicrobiales</taxon>
        <taxon>Boseaceae</taxon>
        <taxon>Bosea</taxon>
    </lineage>
</organism>
<evidence type="ECO:0000313" key="3">
    <source>
        <dbReference type="Proteomes" id="UP000255207"/>
    </source>
</evidence>
<evidence type="ECO:0000256" key="1">
    <source>
        <dbReference type="SAM" id="MobiDB-lite"/>
    </source>
</evidence>
<protein>
    <submittedName>
        <fullName evidence="2">Uncharacterized protein</fullName>
    </submittedName>
</protein>